<dbReference type="PANTHER" id="PTHR43289">
    <property type="entry name" value="MITOGEN-ACTIVATED PROTEIN KINASE KINASE KINASE 20-RELATED"/>
    <property type="match status" value="1"/>
</dbReference>
<dbReference type="Pfam" id="PF13424">
    <property type="entry name" value="TPR_12"/>
    <property type="match status" value="2"/>
</dbReference>
<sequence>MQEQEPTRKDAYVRARALVSRAYRLPEDDRDRFVQEACAGDDALRNEVAWLLEVLRSPDDEFLEHGPAGVAVPESGELRVAKPHDYTIVRPLGEGGMGVVYLAERIDGEFRQSVALKLLSAGALASHTLLSRFLFERQLLARLNHPNIAHLVDAGALGDGRPFLAMEYVDGVRIDDYCRTRALTLEQRLHLFIKVCVALQYAHEQLVIHRDIKPGNILVTAEGEPKLLDFGIARQLASPTEELTSTAGGHRIMTLAYASPEQVEGRPLSTATDVYSLGVVLYELLSGTHPWGDTDNPAEVVKMVSRSDPVPPSIALRRHLDAARNEPQSSSRWIRRQRLGGLPRDLDSIVLKALSKRSAERYPSPRALADDLQRFLDDRPVLARQGHRGYRLRKFARRNRWPLAAAAAFVALIGAYAIDRQLQLQRTLAEQAKTAQVRDFLIELFKSTELERTQGREVTARELLDRGMARIHGSIREDAATQGALLQAMASAYHSLGVRDKAGPAAEEALALARKDPTTSKATLLGLLLRLADINTVNQNAAEEERYAREALTIAQDDPSLSAAAAKARMHIAIALTRQNKPRVEVEPLYLQALEALRRVAPGGDEHINLLQNYGIALRQWDSPKEALARLEAGLALARAKYGDDDPRTVQMSAEYGLAMERSGDAIGAEGVLRRAYERQVRLYGADNPATAYVRGYLAFSLMSQRKFADAEPLLRETMAMGRKNDAASNSTFNDTMNVGFVLRELKRFDEAEALYREALAMVPTVFPADRQTQMRATVHTYLGMTLQGQGRNAEAQAMLRQALADLPQADETKRTRASAWRGLAAAAKALGDPKAAEMASRSAMALYDPGTWFHAETQVEVADALLSQRRYAEAEPLLEEALKLFAAEFPPDDPRTRRAAQLLAALYERQGIAGKLGEVRRRYASAFD</sequence>
<dbReference type="InterPro" id="IPR011009">
    <property type="entry name" value="Kinase-like_dom_sf"/>
</dbReference>
<dbReference type="PANTHER" id="PTHR43289:SF34">
    <property type="entry name" value="SERINE_THREONINE-PROTEIN KINASE YBDM-RELATED"/>
    <property type="match status" value="1"/>
</dbReference>
<evidence type="ECO:0000259" key="7">
    <source>
        <dbReference type="PROSITE" id="PS50011"/>
    </source>
</evidence>
<dbReference type="PROSITE" id="PS00108">
    <property type="entry name" value="PROTEIN_KINASE_ST"/>
    <property type="match status" value="1"/>
</dbReference>
<evidence type="ECO:0000313" key="9">
    <source>
        <dbReference type="Proteomes" id="UP001431217"/>
    </source>
</evidence>
<evidence type="ECO:0000256" key="6">
    <source>
        <dbReference type="SAM" id="Phobius"/>
    </source>
</evidence>
<dbReference type="Gene3D" id="3.30.200.20">
    <property type="entry name" value="Phosphorylase Kinase, domain 1"/>
    <property type="match status" value="1"/>
</dbReference>
<dbReference type="PROSITE" id="PS00107">
    <property type="entry name" value="PROTEIN_KINASE_ATP"/>
    <property type="match status" value="1"/>
</dbReference>
<dbReference type="PROSITE" id="PS50011">
    <property type="entry name" value="PROTEIN_KINASE_DOM"/>
    <property type="match status" value="1"/>
</dbReference>
<evidence type="ECO:0000256" key="4">
    <source>
        <dbReference type="ARBA" id="ARBA00022840"/>
    </source>
</evidence>
<dbReference type="InterPro" id="IPR008271">
    <property type="entry name" value="Ser/Thr_kinase_AS"/>
</dbReference>
<accession>A0ABT0MEC4</accession>
<dbReference type="Pfam" id="PF00069">
    <property type="entry name" value="Pkinase"/>
    <property type="match status" value="1"/>
</dbReference>
<keyword evidence="2 5" id="KW-0547">Nucleotide-binding</keyword>
<dbReference type="Gene3D" id="1.25.40.10">
    <property type="entry name" value="Tetratricopeptide repeat domain"/>
    <property type="match status" value="3"/>
</dbReference>
<dbReference type="EMBL" id="JAMBEP010000001">
    <property type="protein sequence ID" value="MCL1633219.1"/>
    <property type="molecule type" value="Genomic_DNA"/>
</dbReference>
<dbReference type="Pfam" id="PF13374">
    <property type="entry name" value="TPR_10"/>
    <property type="match status" value="1"/>
</dbReference>
<keyword evidence="6" id="KW-1133">Transmembrane helix</keyword>
<organism evidence="8 9">
    <name type="scientific">Luteimonas galliterrae</name>
    <dbReference type="NCBI Taxonomy" id="2940486"/>
    <lineage>
        <taxon>Bacteria</taxon>
        <taxon>Pseudomonadati</taxon>
        <taxon>Pseudomonadota</taxon>
        <taxon>Gammaproteobacteria</taxon>
        <taxon>Lysobacterales</taxon>
        <taxon>Lysobacteraceae</taxon>
        <taxon>Luteimonas</taxon>
    </lineage>
</organism>
<reference evidence="8 9" key="1">
    <citation type="submission" date="2022-05" db="EMBL/GenBank/DDBJ databases">
        <title>Luteimonas sp. SX5, whole genome shotgun sequencing project.</title>
        <authorList>
            <person name="Zhao G."/>
            <person name="Shen L."/>
        </authorList>
    </citation>
    <scope>NUCLEOTIDE SEQUENCE [LARGE SCALE GENOMIC DNA]</scope>
    <source>
        <strain evidence="8 9">SX5</strain>
    </source>
</reference>
<dbReference type="GO" id="GO:0016301">
    <property type="term" value="F:kinase activity"/>
    <property type="evidence" value="ECO:0007669"/>
    <property type="project" value="UniProtKB-KW"/>
</dbReference>
<comment type="caution">
    <text evidence="8">The sequence shown here is derived from an EMBL/GenBank/DDBJ whole genome shotgun (WGS) entry which is preliminary data.</text>
</comment>
<dbReference type="SMART" id="SM00220">
    <property type="entry name" value="S_TKc"/>
    <property type="match status" value="1"/>
</dbReference>
<keyword evidence="6" id="KW-0472">Membrane</keyword>
<dbReference type="SUPFAM" id="SSF48452">
    <property type="entry name" value="TPR-like"/>
    <property type="match status" value="3"/>
</dbReference>
<dbReference type="InterPro" id="IPR011990">
    <property type="entry name" value="TPR-like_helical_dom_sf"/>
</dbReference>
<dbReference type="SMART" id="SM00028">
    <property type="entry name" value="TPR"/>
    <property type="match status" value="7"/>
</dbReference>
<protein>
    <submittedName>
        <fullName evidence="8">Serine/threonine-protein kinase</fullName>
    </submittedName>
</protein>
<keyword evidence="3 8" id="KW-0418">Kinase</keyword>
<evidence type="ECO:0000313" key="8">
    <source>
        <dbReference type="EMBL" id="MCL1633219.1"/>
    </source>
</evidence>
<keyword evidence="9" id="KW-1185">Reference proteome</keyword>
<evidence type="ECO:0000256" key="2">
    <source>
        <dbReference type="ARBA" id="ARBA00022741"/>
    </source>
</evidence>
<dbReference type="Proteomes" id="UP001431217">
    <property type="component" value="Unassembled WGS sequence"/>
</dbReference>
<dbReference type="Gene3D" id="1.10.510.10">
    <property type="entry name" value="Transferase(Phosphotransferase) domain 1"/>
    <property type="match status" value="1"/>
</dbReference>
<name>A0ABT0MEC4_9GAMM</name>
<gene>
    <name evidence="8" type="ORF">M2650_00960</name>
</gene>
<dbReference type="SUPFAM" id="SSF56112">
    <property type="entry name" value="Protein kinase-like (PK-like)"/>
    <property type="match status" value="1"/>
</dbReference>
<dbReference type="InterPro" id="IPR000719">
    <property type="entry name" value="Prot_kinase_dom"/>
</dbReference>
<feature type="domain" description="Protein kinase" evidence="7">
    <location>
        <begin position="86"/>
        <end position="376"/>
    </location>
</feature>
<dbReference type="InterPro" id="IPR019734">
    <property type="entry name" value="TPR_rpt"/>
</dbReference>
<evidence type="ECO:0000256" key="3">
    <source>
        <dbReference type="ARBA" id="ARBA00022777"/>
    </source>
</evidence>
<feature type="binding site" evidence="5">
    <location>
        <position position="117"/>
    </location>
    <ligand>
        <name>ATP</name>
        <dbReference type="ChEBI" id="CHEBI:30616"/>
    </ligand>
</feature>
<proteinExistence type="predicted"/>
<dbReference type="RefSeq" id="WP_249470060.1">
    <property type="nucleotide sequence ID" value="NZ_JAMBEP010000001.1"/>
</dbReference>
<dbReference type="InterPro" id="IPR017441">
    <property type="entry name" value="Protein_kinase_ATP_BS"/>
</dbReference>
<feature type="transmembrane region" description="Helical" evidence="6">
    <location>
        <begin position="401"/>
        <end position="418"/>
    </location>
</feature>
<keyword evidence="4 5" id="KW-0067">ATP-binding</keyword>
<keyword evidence="6" id="KW-0812">Transmembrane</keyword>
<dbReference type="CDD" id="cd14014">
    <property type="entry name" value="STKc_PknB_like"/>
    <property type="match status" value="1"/>
</dbReference>
<evidence type="ECO:0000256" key="1">
    <source>
        <dbReference type="ARBA" id="ARBA00022679"/>
    </source>
</evidence>
<evidence type="ECO:0000256" key="5">
    <source>
        <dbReference type="PROSITE-ProRule" id="PRU10141"/>
    </source>
</evidence>
<keyword evidence="1" id="KW-0808">Transferase</keyword>